<dbReference type="RefSeq" id="WP_321552577.1">
    <property type="nucleotide sequence ID" value="NZ_JAXIVU010000002.1"/>
</dbReference>
<evidence type="ECO:0008006" key="3">
    <source>
        <dbReference type="Google" id="ProtNLM"/>
    </source>
</evidence>
<keyword evidence="2" id="KW-1185">Reference proteome</keyword>
<accession>A0ABU5GNH1</accession>
<gene>
    <name evidence="1" type="ORF">TOI97_02635</name>
</gene>
<evidence type="ECO:0000313" key="2">
    <source>
        <dbReference type="Proteomes" id="UP001294570"/>
    </source>
</evidence>
<dbReference type="EMBL" id="JAXIVU010000002">
    <property type="protein sequence ID" value="MDY7218481.1"/>
    <property type="molecule type" value="Genomic_DNA"/>
</dbReference>
<organism evidence="1 2">
    <name type="scientific">Denitrificimonas halotolerans</name>
    <dbReference type="NCBI Taxonomy" id="3098930"/>
    <lineage>
        <taxon>Bacteria</taxon>
        <taxon>Pseudomonadati</taxon>
        <taxon>Pseudomonadota</taxon>
        <taxon>Gammaproteobacteria</taxon>
        <taxon>Pseudomonadales</taxon>
        <taxon>Pseudomonadaceae</taxon>
        <taxon>Denitrificimonas</taxon>
    </lineage>
</organism>
<reference evidence="1 2" key="1">
    <citation type="submission" date="2023-12" db="EMBL/GenBank/DDBJ databases">
        <title>Denitrificimonas halotolerans sp. nov.,a novel species isolated from landfill leachate.</title>
        <authorList>
            <person name="Wang S."/>
        </authorList>
    </citation>
    <scope>NUCLEOTIDE SEQUENCE [LARGE SCALE GENOMIC DNA]</scope>
    <source>
        <strain evidence="1 2">JX-1</strain>
    </source>
</reference>
<dbReference type="Proteomes" id="UP001294570">
    <property type="component" value="Unassembled WGS sequence"/>
</dbReference>
<comment type="caution">
    <text evidence="1">The sequence shown here is derived from an EMBL/GenBank/DDBJ whole genome shotgun (WGS) entry which is preliminary data.</text>
</comment>
<protein>
    <recommendedName>
        <fullName evidence="3">SRPBCC domain-containing protein</fullName>
    </recommendedName>
</protein>
<evidence type="ECO:0000313" key="1">
    <source>
        <dbReference type="EMBL" id="MDY7218481.1"/>
    </source>
</evidence>
<name>A0ABU5GNH1_9GAMM</name>
<sequence length="140" mass="15287">MAGIYNGIQFRTRLEAVWAAFFDLAGWQWSPNPVSIEDWKPDFKVTFECGHSECNGSHTLLISVLPVKSLEKLAGHPALSYQFTVPNSDADGGALFGDNPAATEWVIAHGAGGGSEDLYFRVSNADVLWKQALNKVQQSC</sequence>
<proteinExistence type="predicted"/>